<comment type="caution">
    <text evidence="4">The sequence shown here is derived from an EMBL/GenBank/DDBJ whole genome shotgun (WGS) entry which is preliminary data.</text>
</comment>
<dbReference type="InParanoid" id="A0A6N7ETL3"/>
<dbReference type="InterPro" id="IPR041614">
    <property type="entry name" value="DprA_WH"/>
</dbReference>
<feature type="domain" description="DprA winged helix" evidence="3">
    <location>
        <begin position="324"/>
        <end position="380"/>
    </location>
</feature>
<dbReference type="Gene3D" id="3.40.50.450">
    <property type="match status" value="1"/>
</dbReference>
<reference evidence="4 5" key="1">
    <citation type="submission" date="2019-10" db="EMBL/GenBank/DDBJ databases">
        <title>Cardiobacteriales fam. a chemoheterotrophic member of the order Cardiobacteriales, and proposal of Cardiobacteriales fam. nov.</title>
        <authorList>
            <person name="Wang C."/>
        </authorList>
    </citation>
    <scope>NUCLEOTIDE SEQUENCE [LARGE SCALE GENOMIC DNA]</scope>
    <source>
        <strain evidence="4 5">ML27</strain>
    </source>
</reference>
<dbReference type="PANTHER" id="PTHR43022:SF1">
    <property type="entry name" value="PROTEIN SMF"/>
    <property type="match status" value="1"/>
</dbReference>
<dbReference type="PANTHER" id="PTHR43022">
    <property type="entry name" value="PROTEIN SMF"/>
    <property type="match status" value="1"/>
</dbReference>
<proteinExistence type="inferred from homology"/>
<protein>
    <submittedName>
        <fullName evidence="4">DNA-protecting protein DprA</fullName>
    </submittedName>
</protein>
<evidence type="ECO:0000313" key="5">
    <source>
        <dbReference type="Proteomes" id="UP000471298"/>
    </source>
</evidence>
<dbReference type="Gene3D" id="1.10.10.10">
    <property type="entry name" value="Winged helix-like DNA-binding domain superfamily/Winged helix DNA-binding domain"/>
    <property type="match status" value="1"/>
</dbReference>
<organism evidence="4 5">
    <name type="scientific">Ostreibacterium oceani</name>
    <dbReference type="NCBI Taxonomy" id="2654998"/>
    <lineage>
        <taxon>Bacteria</taxon>
        <taxon>Pseudomonadati</taxon>
        <taxon>Pseudomonadota</taxon>
        <taxon>Gammaproteobacteria</taxon>
        <taxon>Cardiobacteriales</taxon>
        <taxon>Ostreibacteriaceae</taxon>
        <taxon>Ostreibacterium</taxon>
    </lineage>
</organism>
<dbReference type="EMBL" id="WHNW01000004">
    <property type="protein sequence ID" value="MPV86154.1"/>
    <property type="molecule type" value="Genomic_DNA"/>
</dbReference>
<accession>A0A6N7ETL3</accession>
<dbReference type="GO" id="GO:0009294">
    <property type="term" value="P:DNA-mediated transformation"/>
    <property type="evidence" value="ECO:0007669"/>
    <property type="project" value="InterPro"/>
</dbReference>
<sequence length="387" mass="41780">MQNLDELQAWCALWRMPRIGAKRFQKILDAFGEPKAFFCASSTDKKRAGTTISPSDITNAFHDAETDIDWLQKNANAHILTLASPEYPALLRTIADPPPLLFIRGDIEYLNAPQLAIVGSRSPSHEGIDNAHAFAAFLAKQGLVITSGLATGIDGAAHQGALEQGQTIAVMGTGPDRIYPAKHHDLAHQITDAGCVVTELPVGTPVLPQAFPRRNRIISGLTLGTLVIEASLKSGSLITAQTALEQGREVFAIPGSIHNPLARGCNHLIRKGGKLVETANDIFEELQAQLLTFVESQKSDTLEKVNIDLAHHPIDTPPRFADLPASVTDDPEKSALWQALTFEPQPVDLIAKRSGLPAGQVSSILLILELDGHVTKQAGGRYQKKTH</sequence>
<evidence type="ECO:0000259" key="3">
    <source>
        <dbReference type="Pfam" id="PF17782"/>
    </source>
</evidence>
<gene>
    <name evidence="4" type="primary">dprA</name>
    <name evidence="4" type="ORF">GCU85_05335</name>
</gene>
<name>A0A6N7ETL3_9GAMM</name>
<dbReference type="InterPro" id="IPR003488">
    <property type="entry name" value="DprA"/>
</dbReference>
<evidence type="ECO:0000259" key="2">
    <source>
        <dbReference type="Pfam" id="PF02481"/>
    </source>
</evidence>
<evidence type="ECO:0000256" key="1">
    <source>
        <dbReference type="ARBA" id="ARBA00006525"/>
    </source>
</evidence>
<dbReference type="InterPro" id="IPR036388">
    <property type="entry name" value="WH-like_DNA-bd_sf"/>
</dbReference>
<feature type="domain" description="Smf/DprA SLOG" evidence="2">
    <location>
        <begin position="79"/>
        <end position="286"/>
    </location>
</feature>
<dbReference type="AlphaFoldDB" id="A0A6N7ETL3"/>
<dbReference type="SUPFAM" id="SSF102405">
    <property type="entry name" value="MCP/YpsA-like"/>
    <property type="match status" value="1"/>
</dbReference>
<dbReference type="Pfam" id="PF17782">
    <property type="entry name" value="WHD_DprA"/>
    <property type="match status" value="1"/>
</dbReference>
<keyword evidence="5" id="KW-1185">Reference proteome</keyword>
<dbReference type="InterPro" id="IPR057666">
    <property type="entry name" value="DrpA_SLOG"/>
</dbReference>
<comment type="similarity">
    <text evidence="1">Belongs to the DprA/Smf family.</text>
</comment>
<dbReference type="Pfam" id="PF02481">
    <property type="entry name" value="DNA_processg_A"/>
    <property type="match status" value="1"/>
</dbReference>
<dbReference type="Proteomes" id="UP000471298">
    <property type="component" value="Unassembled WGS sequence"/>
</dbReference>
<dbReference type="RefSeq" id="WP_152810120.1">
    <property type="nucleotide sequence ID" value="NZ_WHNW01000004.1"/>
</dbReference>
<dbReference type="NCBIfam" id="TIGR00732">
    <property type="entry name" value="dprA"/>
    <property type="match status" value="1"/>
</dbReference>
<evidence type="ECO:0000313" key="4">
    <source>
        <dbReference type="EMBL" id="MPV86154.1"/>
    </source>
</evidence>
<dbReference type="FunCoup" id="A0A6N7ETL3">
    <property type="interactions" value="283"/>
</dbReference>